<dbReference type="STRING" id="50429.A0A2B4RYA2"/>
<comment type="caution">
    <text evidence="9">The sequence shown here is derived from an EMBL/GenBank/DDBJ whole genome shotgun (WGS) entry which is preliminary data.</text>
</comment>
<dbReference type="GO" id="GO:0003688">
    <property type="term" value="F:DNA replication origin binding"/>
    <property type="evidence" value="ECO:0007669"/>
    <property type="project" value="TreeGrafter"/>
</dbReference>
<dbReference type="GO" id="GO:0000727">
    <property type="term" value="P:double-strand break repair via break-induced replication"/>
    <property type="evidence" value="ECO:0007669"/>
    <property type="project" value="TreeGrafter"/>
</dbReference>
<dbReference type="SMART" id="SM00408">
    <property type="entry name" value="IGc2"/>
    <property type="match status" value="1"/>
</dbReference>
<dbReference type="GO" id="GO:0003697">
    <property type="term" value="F:single-stranded DNA binding"/>
    <property type="evidence" value="ECO:0007669"/>
    <property type="project" value="TreeGrafter"/>
</dbReference>
<dbReference type="InterPro" id="IPR003598">
    <property type="entry name" value="Ig_sub2"/>
</dbReference>
<keyword evidence="3" id="KW-0235">DNA replication</keyword>
<evidence type="ECO:0000313" key="9">
    <source>
        <dbReference type="EMBL" id="PFX21530.1"/>
    </source>
</evidence>
<dbReference type="GO" id="GO:0031261">
    <property type="term" value="C:DNA replication preinitiation complex"/>
    <property type="evidence" value="ECO:0007669"/>
    <property type="project" value="TreeGrafter"/>
</dbReference>
<dbReference type="Gene3D" id="2.60.40.10">
    <property type="entry name" value="Immunoglobulins"/>
    <property type="match status" value="1"/>
</dbReference>
<feature type="domain" description="Ig-like" evidence="8">
    <location>
        <begin position="140"/>
        <end position="222"/>
    </location>
</feature>
<evidence type="ECO:0000256" key="6">
    <source>
        <dbReference type="SAM" id="MobiDB-lite"/>
    </source>
</evidence>
<dbReference type="GO" id="GO:0006270">
    <property type="term" value="P:DNA replication initiation"/>
    <property type="evidence" value="ECO:0007669"/>
    <property type="project" value="InterPro"/>
</dbReference>
<gene>
    <name evidence="9" type="primary">CDC45</name>
    <name evidence="9" type="ORF">AWC38_SpisGene13984</name>
</gene>
<keyword evidence="5" id="KW-0131">Cell cycle</keyword>
<evidence type="ECO:0000256" key="4">
    <source>
        <dbReference type="ARBA" id="ARBA00023242"/>
    </source>
</evidence>
<feature type="signal peptide" evidence="7">
    <location>
        <begin position="1"/>
        <end position="25"/>
    </location>
</feature>
<comment type="similarity">
    <text evidence="2">Belongs to the CDC45 family.</text>
</comment>
<dbReference type="InterPro" id="IPR003599">
    <property type="entry name" value="Ig_sub"/>
</dbReference>
<dbReference type="PANTHER" id="PTHR10507">
    <property type="entry name" value="CDC45-RELATED PROTEIN"/>
    <property type="match status" value="1"/>
</dbReference>
<keyword evidence="9" id="KW-0132">Cell division</keyword>
<dbReference type="GO" id="GO:1902977">
    <property type="term" value="P:mitotic DNA replication preinitiation complex assembly"/>
    <property type="evidence" value="ECO:0007669"/>
    <property type="project" value="TreeGrafter"/>
</dbReference>
<keyword evidence="7" id="KW-0732">Signal</keyword>
<evidence type="ECO:0000313" key="10">
    <source>
        <dbReference type="Proteomes" id="UP000225706"/>
    </source>
</evidence>
<protein>
    <submittedName>
        <fullName evidence="9">Cell division control protein 45-like</fullName>
    </submittedName>
</protein>
<dbReference type="SUPFAM" id="SSF48726">
    <property type="entry name" value="Immunoglobulin"/>
    <property type="match status" value="1"/>
</dbReference>
<feature type="region of interest" description="Disordered" evidence="6">
    <location>
        <begin position="406"/>
        <end position="440"/>
    </location>
</feature>
<proteinExistence type="inferred from homology"/>
<dbReference type="AlphaFoldDB" id="A0A2B4RYA2"/>
<dbReference type="Pfam" id="PF02724">
    <property type="entry name" value="CDC45"/>
    <property type="match status" value="3"/>
</dbReference>
<accession>A0A2B4RYA2</accession>
<dbReference type="GO" id="GO:0003682">
    <property type="term" value="F:chromatin binding"/>
    <property type="evidence" value="ECO:0007669"/>
    <property type="project" value="TreeGrafter"/>
</dbReference>
<dbReference type="OrthoDB" id="10258882at2759"/>
<feature type="chain" id="PRO_5012789865" evidence="7">
    <location>
        <begin position="26"/>
        <end position="891"/>
    </location>
</feature>
<dbReference type="InterPro" id="IPR003874">
    <property type="entry name" value="CDC45"/>
</dbReference>
<feature type="compositionally biased region" description="Acidic residues" evidence="6">
    <location>
        <begin position="406"/>
        <end position="418"/>
    </location>
</feature>
<name>A0A2B4RYA2_STYPI</name>
<comment type="subcellular location">
    <subcellularLocation>
        <location evidence="1">Nucleus</location>
    </subcellularLocation>
</comment>
<dbReference type="Proteomes" id="UP000225706">
    <property type="component" value="Unassembled WGS sequence"/>
</dbReference>
<evidence type="ECO:0000256" key="3">
    <source>
        <dbReference type="ARBA" id="ARBA00022705"/>
    </source>
</evidence>
<dbReference type="EMBL" id="LSMT01000273">
    <property type="protein sequence ID" value="PFX21530.1"/>
    <property type="molecule type" value="Genomic_DNA"/>
</dbReference>
<dbReference type="Pfam" id="PF13927">
    <property type="entry name" value="Ig_3"/>
    <property type="match status" value="1"/>
</dbReference>
<evidence type="ECO:0000259" key="8">
    <source>
        <dbReference type="PROSITE" id="PS50835"/>
    </source>
</evidence>
<dbReference type="InterPro" id="IPR013783">
    <property type="entry name" value="Ig-like_fold"/>
</dbReference>
<evidence type="ECO:0000256" key="5">
    <source>
        <dbReference type="ARBA" id="ARBA00023306"/>
    </source>
</evidence>
<organism evidence="9 10">
    <name type="scientific">Stylophora pistillata</name>
    <name type="common">Smooth cauliflower coral</name>
    <dbReference type="NCBI Taxonomy" id="50429"/>
    <lineage>
        <taxon>Eukaryota</taxon>
        <taxon>Metazoa</taxon>
        <taxon>Cnidaria</taxon>
        <taxon>Anthozoa</taxon>
        <taxon>Hexacorallia</taxon>
        <taxon>Scleractinia</taxon>
        <taxon>Astrocoeniina</taxon>
        <taxon>Pocilloporidae</taxon>
        <taxon>Stylophora</taxon>
    </lineage>
</organism>
<dbReference type="PANTHER" id="PTHR10507:SF0">
    <property type="entry name" value="CELL DIVISION CONTROL PROTEIN 45 HOMOLOG"/>
    <property type="match status" value="1"/>
</dbReference>
<evidence type="ECO:0000256" key="1">
    <source>
        <dbReference type="ARBA" id="ARBA00004123"/>
    </source>
</evidence>
<sequence>MKLFTSEVFRWVLATLLLCSSKSESFRISRTPPSNPTIVVLGENSAQVRLEWELSDAPNNYFVQFWRRKPGEDLKQIAIRTNGNAFNPGSTSEFEASLPATLTLKNVQRNEEYTYAIILLNSQAAEVARDIVTIKVVVPPEITDPPPQTPLLTIGENKTLTCNASGDPFPKITWTKDGTPAEEFNVTGYKLHFTNVELKDVGSYRCTASNGYGDDATSVSIASIRCNDCEIRTVGITLSSETWKSALNNQQSMEFKTLRANVLSEEGKMFVEKPKEEVYDVIINKRVLVLVSMDLDSLCACKILQWLFKCDNVQYTIVPVSGKEDLVRAYHEHFEQLKHIFLINCGANLNILEMLEPEEDVMFFIADSHRPIDLDNIYNQDQVKLLMKEGEHLTVPDFDDIYADSEDEFGDSDSDESEPFSKRRRTGEGDSPVSKRMSKRQWHQNRQEILYQYYAYAFHGSSASLVMYELAWKMSKDSNDLLWWAAIGLTHQYLYEKIDRSKTGARRVLREPPETHRTPLKWVLGESSKEFFRDMGTRQLIDFYCSRIPLVQSKQKFYSMDFDLRNNLKGWVETSADKFGLDEMSYGTFHVQYGFKNKLCASDVVYAVNALLEAPDTDGMSKWDHFLEALDALSRSNTEKLQEGIKLGKKQLIAVVEQVRSLIDMHQVMCAGHFLYSHLREGIPDLNLFSKPAVLGALARFILNAYVVMSKNKKAAALPFVLAAPLDTEKGTCLLVGVPPIADDSGKNFLGKAFEMAASKTKSRTIHDHFDPAGAYEGILRIRWQDHVSSKELLERAGTKPLSAEVMSRRWKMIGHIFRKDRNNDCNIAVSWAPEGRRRRGRPKTTWRRTVEKERQEAGWRSWEEVRTAATNREEWKSSVKALSATRHEKD</sequence>
<evidence type="ECO:0000256" key="2">
    <source>
        <dbReference type="ARBA" id="ARBA00010727"/>
    </source>
</evidence>
<dbReference type="PROSITE" id="PS50835">
    <property type="entry name" value="IG_LIKE"/>
    <property type="match status" value="1"/>
</dbReference>
<keyword evidence="4" id="KW-0539">Nucleus</keyword>
<dbReference type="SMART" id="SM00409">
    <property type="entry name" value="IG"/>
    <property type="match status" value="1"/>
</dbReference>
<dbReference type="GO" id="GO:0051301">
    <property type="term" value="P:cell division"/>
    <property type="evidence" value="ECO:0007669"/>
    <property type="project" value="UniProtKB-KW"/>
</dbReference>
<evidence type="ECO:0000256" key="7">
    <source>
        <dbReference type="SAM" id="SignalP"/>
    </source>
</evidence>
<dbReference type="InterPro" id="IPR007110">
    <property type="entry name" value="Ig-like_dom"/>
</dbReference>
<dbReference type="InterPro" id="IPR036179">
    <property type="entry name" value="Ig-like_dom_sf"/>
</dbReference>
<dbReference type="CDD" id="cd00096">
    <property type="entry name" value="Ig"/>
    <property type="match status" value="1"/>
</dbReference>
<keyword evidence="10" id="KW-1185">Reference proteome</keyword>
<reference evidence="9" key="1">
    <citation type="journal article" date="2017" name="J. ISSAAS">
        <title>Comparative analysis of the genomes of Stylophora pistillata and Acropora digitifera provides evidence for extensive differences between species of corals.</title>
        <authorList>
            <person name="Voolstra C.R."/>
            <person name="Li Y."/>
            <person name="Liew Y.J."/>
            <person name="Baumgarten S."/>
            <person name="Zoccola D."/>
            <person name="Flot J.-F."/>
            <person name="Tambutte S."/>
            <person name="Allemand D."/>
            <person name="Aranda M."/>
        </authorList>
    </citation>
    <scope>NUCLEOTIDE SEQUENCE</scope>
    <source>
        <strain evidence="9">CSM Monaco</strain>
        <tissue evidence="9">Whole animal</tissue>
    </source>
</reference>